<organism evidence="2 3">
    <name type="scientific">Lysinimonas soli</name>
    <dbReference type="NCBI Taxonomy" id="1074233"/>
    <lineage>
        <taxon>Bacteria</taxon>
        <taxon>Bacillati</taxon>
        <taxon>Actinomycetota</taxon>
        <taxon>Actinomycetes</taxon>
        <taxon>Micrococcales</taxon>
        <taxon>Microbacteriaceae</taxon>
        <taxon>Lysinimonas</taxon>
    </lineage>
</organism>
<accession>A0ABW0NN07</accession>
<keyword evidence="3" id="KW-1185">Reference proteome</keyword>
<evidence type="ECO:0000256" key="1">
    <source>
        <dbReference type="SAM" id="SignalP"/>
    </source>
</evidence>
<sequence length="197" mass="20068">MRGPGGRAAPAALVVASLALLSGCVATVGRGDAGPHRLPLGIPEPAVARCEQGAGLGESTPTVVWRDTVGLHVRLGVGSARSPKTSAVASTTEQALVSCLMVATGTVEPYPADSAGRLLLWKYSVGVLWPCLAQHGVDAGSVPDRAAFLAGDRLQIDPYDRVASHLSRSALQALKKDCPAVPDYLRSATGPGPTASG</sequence>
<gene>
    <name evidence="2" type="ORF">ACFPJ4_03725</name>
</gene>
<dbReference type="EMBL" id="JBHSMG010000001">
    <property type="protein sequence ID" value="MFC5501348.1"/>
    <property type="molecule type" value="Genomic_DNA"/>
</dbReference>
<evidence type="ECO:0000313" key="2">
    <source>
        <dbReference type="EMBL" id="MFC5501348.1"/>
    </source>
</evidence>
<dbReference type="Proteomes" id="UP001596039">
    <property type="component" value="Unassembled WGS sequence"/>
</dbReference>
<reference evidence="3" key="1">
    <citation type="journal article" date="2019" name="Int. J. Syst. Evol. Microbiol.">
        <title>The Global Catalogue of Microorganisms (GCM) 10K type strain sequencing project: providing services to taxonomists for standard genome sequencing and annotation.</title>
        <authorList>
            <consortium name="The Broad Institute Genomics Platform"/>
            <consortium name="The Broad Institute Genome Sequencing Center for Infectious Disease"/>
            <person name="Wu L."/>
            <person name="Ma J."/>
        </authorList>
    </citation>
    <scope>NUCLEOTIDE SEQUENCE [LARGE SCALE GENOMIC DNA]</scope>
    <source>
        <strain evidence="3">CGMCC 4.6997</strain>
    </source>
</reference>
<feature type="signal peptide" evidence="1">
    <location>
        <begin position="1"/>
        <end position="26"/>
    </location>
</feature>
<dbReference type="RefSeq" id="WP_386738944.1">
    <property type="nucleotide sequence ID" value="NZ_JBHSMG010000001.1"/>
</dbReference>
<feature type="chain" id="PRO_5047028990" description="Lipoprotein" evidence="1">
    <location>
        <begin position="27"/>
        <end position="197"/>
    </location>
</feature>
<keyword evidence="1" id="KW-0732">Signal</keyword>
<proteinExistence type="predicted"/>
<evidence type="ECO:0000313" key="3">
    <source>
        <dbReference type="Proteomes" id="UP001596039"/>
    </source>
</evidence>
<protein>
    <recommendedName>
        <fullName evidence="4">Lipoprotein</fullName>
    </recommendedName>
</protein>
<comment type="caution">
    <text evidence="2">The sequence shown here is derived from an EMBL/GenBank/DDBJ whole genome shotgun (WGS) entry which is preliminary data.</text>
</comment>
<evidence type="ECO:0008006" key="4">
    <source>
        <dbReference type="Google" id="ProtNLM"/>
    </source>
</evidence>
<name>A0ABW0NN07_9MICO</name>
<dbReference type="PROSITE" id="PS51257">
    <property type="entry name" value="PROKAR_LIPOPROTEIN"/>
    <property type="match status" value="1"/>
</dbReference>